<dbReference type="InterPro" id="IPR045063">
    <property type="entry name" value="Dynamin_N"/>
</dbReference>
<dbReference type="PANTHER" id="PTHR14143:SF1">
    <property type="entry name" value="IRG-TYPE G DOMAIN-CONTAINING PROTEIN"/>
    <property type="match status" value="1"/>
</dbReference>
<sequence length="250" mass="28887">MGGGGSREVHHHHTVYQVPPETKKVLEEQKKQLEKFEEEAMKQSDPKLFKENSDKLMDNFVEQLKDLKLSDIIVKKTGEHHIGFIGQVSAGKTSMINALFGLKLPVALGHCTEECRVVHQEEHNVIWDVCGQNDDFKFYKPENLSFIKDLDVCVILFDNDISMISHFLRVVHKINPDRMVIVRTKVDQHTSHNSRSVIDEKFLDGEKVKQLLGVPMETYCVSSHNIMYERGERYDWDVVKRRLGLTTENN</sequence>
<proteinExistence type="predicted"/>
<dbReference type="RefSeq" id="YP_010782386.1">
    <property type="nucleotide sequence ID" value="NC_075039.1"/>
</dbReference>
<name>A0A6N1NWP6_9VIRU</name>
<feature type="domain" description="Dynamin N-terminal" evidence="2">
    <location>
        <begin position="82"/>
        <end position="122"/>
    </location>
</feature>
<dbReference type="GeneID" id="80519150"/>
<accession>A0A6N1NWP6</accession>
<organism evidence="3">
    <name type="scientific">Tupanvirus soda lake</name>
    <dbReference type="NCBI Taxonomy" id="2126985"/>
    <lineage>
        <taxon>Viruses</taxon>
        <taxon>Varidnaviria</taxon>
        <taxon>Bamfordvirae</taxon>
        <taxon>Nucleocytoviricota</taxon>
        <taxon>Megaviricetes</taxon>
        <taxon>Imitervirales</taxon>
        <taxon>Mimiviridae</taxon>
        <taxon>Megamimivirinae</taxon>
        <taxon>Tupanvirus</taxon>
        <taxon>Tupanvirus salinum</taxon>
    </lineage>
</organism>
<reference evidence="3" key="1">
    <citation type="submission" date="2017-01" db="EMBL/GenBank/DDBJ databases">
        <authorList>
            <person name="Assis F.L."/>
            <person name="Abrahao J.S."/>
            <person name="Silva L."/>
            <person name="Khalil J.B."/>
            <person name="Rodrigues R."/>
            <person name="Silva L.S."/>
            <person name="Arantes T."/>
            <person name="Boratto P."/>
            <person name="Andrade M."/>
            <person name="Kroon E.G."/>
            <person name="Ribeiro B."/>
            <person name="Bergier I."/>
            <person name="Seligmann H."/>
            <person name="Ghigo E."/>
            <person name="Colson P."/>
            <person name="Levasseur A."/>
            <person name="Raoult D."/>
            <person name="Scola B.L."/>
        </authorList>
    </citation>
    <scope>NUCLEOTIDE SEQUENCE</scope>
    <source>
        <strain evidence="3">Soda lake</strain>
    </source>
</reference>
<reference evidence="3" key="2">
    <citation type="journal article" date="2018" name="Nat. Commun.">
        <title>Tailed giant Tupanvirus possesses the most complete translational apparatus of the known virosphere.</title>
        <authorList>
            <person name="Abrahao J."/>
            <person name="Silva L."/>
            <person name="Silva L.S."/>
            <person name="Khalil J.Y.B."/>
            <person name="Rodrigues R."/>
            <person name="Arantes T."/>
            <person name="Assis F."/>
            <person name="Boratto P."/>
            <person name="Andrade M."/>
            <person name="Kroon E.G."/>
            <person name="Ribeiro B."/>
            <person name="Bergier I."/>
            <person name="Seligmann H."/>
            <person name="Ghigo E."/>
            <person name="Colson P."/>
            <person name="Levasseur A."/>
            <person name="Kroemer G."/>
            <person name="Raoult D."/>
            <person name="La Scola B."/>
        </authorList>
    </citation>
    <scope>NUCLEOTIDE SEQUENCE [LARGE SCALE GENOMIC DNA]</scope>
    <source>
        <strain evidence="3">Soda lake</strain>
    </source>
</reference>
<evidence type="ECO:0000259" key="2">
    <source>
        <dbReference type="Pfam" id="PF00350"/>
    </source>
</evidence>
<dbReference type="KEGG" id="vg:80519150"/>
<dbReference type="Gene3D" id="3.40.50.300">
    <property type="entry name" value="P-loop containing nucleotide triphosphate hydrolases"/>
    <property type="match status" value="1"/>
</dbReference>
<protein>
    <recommendedName>
        <fullName evidence="2">Dynamin N-terminal domain-containing protein</fullName>
    </recommendedName>
</protein>
<evidence type="ECO:0000256" key="1">
    <source>
        <dbReference type="SAM" id="MobiDB-lite"/>
    </source>
</evidence>
<feature type="region of interest" description="Disordered" evidence="1">
    <location>
        <begin position="1"/>
        <end position="24"/>
    </location>
</feature>
<dbReference type="PANTHER" id="PTHR14143">
    <property type="entry name" value="INTERFERON-INDUCIBLE GTPASE FAMILY MEMBER"/>
    <property type="match status" value="1"/>
</dbReference>
<dbReference type="EMBL" id="KY523104">
    <property type="protein sequence ID" value="QKU35708.1"/>
    <property type="molecule type" value="Genomic_DNA"/>
</dbReference>
<dbReference type="Pfam" id="PF00350">
    <property type="entry name" value="Dynamin_N"/>
    <property type="match status" value="1"/>
</dbReference>
<evidence type="ECO:0000313" key="3">
    <source>
        <dbReference type="EMBL" id="QKU35708.1"/>
    </source>
</evidence>
<dbReference type="SUPFAM" id="SSF52540">
    <property type="entry name" value="P-loop containing nucleoside triphosphate hydrolases"/>
    <property type="match status" value="1"/>
</dbReference>
<dbReference type="CDD" id="cd00882">
    <property type="entry name" value="Ras_like_GTPase"/>
    <property type="match status" value="1"/>
</dbReference>
<dbReference type="InterPro" id="IPR027417">
    <property type="entry name" value="P-loop_NTPase"/>
</dbReference>